<evidence type="ECO:0000313" key="2">
    <source>
        <dbReference type="Proteomes" id="UP000683360"/>
    </source>
</evidence>
<keyword evidence="2" id="KW-1185">Reference proteome</keyword>
<organism evidence="1 2">
    <name type="scientific">Mytilus edulis</name>
    <name type="common">Blue mussel</name>
    <dbReference type="NCBI Taxonomy" id="6550"/>
    <lineage>
        <taxon>Eukaryota</taxon>
        <taxon>Metazoa</taxon>
        <taxon>Spiralia</taxon>
        <taxon>Lophotrochozoa</taxon>
        <taxon>Mollusca</taxon>
        <taxon>Bivalvia</taxon>
        <taxon>Autobranchia</taxon>
        <taxon>Pteriomorphia</taxon>
        <taxon>Mytilida</taxon>
        <taxon>Mytiloidea</taxon>
        <taxon>Mytilidae</taxon>
        <taxon>Mytilinae</taxon>
        <taxon>Mytilus</taxon>
    </lineage>
</organism>
<dbReference type="EMBL" id="CAJPWZ010002229">
    <property type="protein sequence ID" value="CAG2234282.1"/>
    <property type="molecule type" value="Genomic_DNA"/>
</dbReference>
<evidence type="ECO:0000313" key="1">
    <source>
        <dbReference type="EMBL" id="CAG2234282.1"/>
    </source>
</evidence>
<protein>
    <submittedName>
        <fullName evidence="1">Uncharacterized protein</fullName>
    </submittedName>
</protein>
<dbReference type="OrthoDB" id="6133365at2759"/>
<reference evidence="1" key="1">
    <citation type="submission" date="2021-03" db="EMBL/GenBank/DDBJ databases">
        <authorList>
            <person name="Bekaert M."/>
        </authorList>
    </citation>
    <scope>NUCLEOTIDE SEQUENCE</scope>
</reference>
<dbReference type="Gene3D" id="2.60.120.260">
    <property type="entry name" value="Galactose-binding domain-like"/>
    <property type="match status" value="1"/>
</dbReference>
<proteinExistence type="predicted"/>
<comment type="caution">
    <text evidence="1">The sequence shown here is derived from an EMBL/GenBank/DDBJ whole genome shotgun (WGS) entry which is preliminary data.</text>
</comment>
<name>A0A8S3TLB6_MYTED</name>
<dbReference type="AlphaFoldDB" id="A0A8S3TLB6"/>
<sequence length="217" mass="24046">MLFELLVQAAVQLTIRAQHNLTSYGNASQSTLFGGSNPQAATLPPITNDYTVGSCSTTNTDGASIAWWGFQFSFEFAFITDITIYYRKDYAVRMDGFKLYVTNTSTIPPDGYLCYEDPDPGIPNITQNIPCNQLGKYVIYYDDKGDVQTNNGPVVELCYVAINGHHCHPENGSCVWGCDEQKCLNNRWDKQTGVCTEGCVTGWTAQICNCTKCMSVF</sequence>
<dbReference type="Proteomes" id="UP000683360">
    <property type="component" value="Unassembled WGS sequence"/>
</dbReference>
<accession>A0A8S3TLB6</accession>
<gene>
    <name evidence="1" type="ORF">MEDL_46906</name>
</gene>